<name>A0A6J7WDA1_9CAUD</name>
<proteinExistence type="predicted"/>
<gene>
    <name evidence="1" type="ORF">UFOVP163_21</name>
</gene>
<evidence type="ECO:0000313" key="1">
    <source>
        <dbReference type="EMBL" id="CAB5187238.1"/>
    </source>
</evidence>
<organism evidence="1">
    <name type="scientific">uncultured Caudovirales phage</name>
    <dbReference type="NCBI Taxonomy" id="2100421"/>
    <lineage>
        <taxon>Viruses</taxon>
        <taxon>Duplodnaviria</taxon>
        <taxon>Heunggongvirae</taxon>
        <taxon>Uroviricota</taxon>
        <taxon>Caudoviricetes</taxon>
        <taxon>Peduoviridae</taxon>
        <taxon>Maltschvirus</taxon>
        <taxon>Maltschvirus maltsch</taxon>
    </lineage>
</organism>
<accession>A0A6J7WDA1</accession>
<protein>
    <submittedName>
        <fullName evidence="1">Uncharacterized protein</fullName>
    </submittedName>
</protein>
<sequence>MKTREEIKEIVNKLTPEECYMFISEIVYQDKIVLYGNWYSKDDIKSLVDRYYPEYIRDRKINGLLEDETFDFDEFYEDLSSYSSDKYDGPSDDFINYILPEFMEEENEEEEI</sequence>
<dbReference type="EMBL" id="LR798208">
    <property type="protein sequence ID" value="CAB5187238.1"/>
    <property type="molecule type" value="Genomic_DNA"/>
</dbReference>
<reference evidence="1" key="1">
    <citation type="submission" date="2020-05" db="EMBL/GenBank/DDBJ databases">
        <authorList>
            <person name="Chiriac C."/>
            <person name="Salcher M."/>
            <person name="Ghai R."/>
            <person name="Kavagutti S V."/>
        </authorList>
    </citation>
    <scope>NUCLEOTIDE SEQUENCE</scope>
</reference>